<dbReference type="eggNOG" id="ENOG502S3IE">
    <property type="taxonomic scope" value="Eukaryota"/>
</dbReference>
<dbReference type="OrthoDB" id="5328412at2759"/>
<proteinExistence type="predicted"/>
<gene>
    <name evidence="1" type="primary">KNAG0F01150</name>
    <name evidence="1" type="ordered locus">KNAG_0F01150</name>
</gene>
<organism evidence="1 2">
    <name type="scientific">Huiozyma naganishii (strain ATCC MYA-139 / BCRC 22969 / CBS 8797 / KCTC 17520 / NBRC 10181 / NCYC 3082 / Yp74L-3)</name>
    <name type="common">Yeast</name>
    <name type="synonym">Kazachstania naganishii</name>
    <dbReference type="NCBI Taxonomy" id="1071383"/>
    <lineage>
        <taxon>Eukaryota</taxon>
        <taxon>Fungi</taxon>
        <taxon>Dikarya</taxon>
        <taxon>Ascomycota</taxon>
        <taxon>Saccharomycotina</taxon>
        <taxon>Saccharomycetes</taxon>
        <taxon>Saccharomycetales</taxon>
        <taxon>Saccharomycetaceae</taxon>
        <taxon>Huiozyma</taxon>
    </lineage>
</organism>
<dbReference type="Proteomes" id="UP000006310">
    <property type="component" value="Chromosome 6"/>
</dbReference>
<reference evidence="1 2" key="1">
    <citation type="journal article" date="2011" name="Proc. Natl. Acad. Sci. U.S.A.">
        <title>Evolutionary erosion of yeast sex chromosomes by mating-type switching accidents.</title>
        <authorList>
            <person name="Gordon J.L."/>
            <person name="Armisen D."/>
            <person name="Proux-Wera E."/>
            <person name="Oheigeartaigh S.S."/>
            <person name="Byrne K.P."/>
            <person name="Wolfe K.H."/>
        </authorList>
    </citation>
    <scope>NUCLEOTIDE SEQUENCE [LARGE SCALE GENOMIC DNA]</scope>
    <source>
        <strain evidence="2">ATCC MYA-139 / BCRC 22969 / CBS 8797 / CCRC 22969 / KCTC 17520 / NBRC 10181 / NCYC 3082</strain>
    </source>
</reference>
<keyword evidence="2" id="KW-1185">Reference proteome</keyword>
<sequence length="475" mass="54026">MSTLGVRIPKKSKKGKNKVEKRQLVTPSDFYEEATELEDNGERWLLSDVKKSLRFYLRALDMYDQGLHLAQGNDDKLVYDILYNRTRLMLQLYTEYMANDGHVNLLQYINLDDLPQVSMLRTLPLIIQDLEQVYSRYHSSLGIDTWDLQFNLLTSYLLLLESTDLFPLDGAGIVQLTEKFVTLSTSLIQYQFRELDVNSIIESKAAVPNTDTELLQTERNENTDEIVDISDQITLESVAEVTLNCLKFNETLMELLLENRDSIFNATQLSHLSTIVSKSNCELRDTLILKPELVNSDIEIALYQIECVELLAGGQVEQFESRVTETSDGISPELSLAQTDLLGLYLTCIPEDTQAQWRAATLLGKKLAEARAILTKERQKLQTQSASNSEEQRSLSYTVYRLCTVMLSAAENEQTRFQIKLRQGTSEQEPVMHTLQKNAATLRTNAATIAKASCGLQETMVDKLKRNYVYQQTSP</sequence>
<dbReference type="GeneID" id="34526498"/>
<accession>J7RMJ3</accession>
<evidence type="ECO:0000313" key="2">
    <source>
        <dbReference type="Proteomes" id="UP000006310"/>
    </source>
</evidence>
<dbReference type="OMA" id="WSENAEQ"/>
<dbReference type="EMBL" id="HE978319">
    <property type="protein sequence ID" value="CCK70783.1"/>
    <property type="molecule type" value="Genomic_DNA"/>
</dbReference>
<dbReference type="RefSeq" id="XP_022465029.1">
    <property type="nucleotide sequence ID" value="XM_022608543.1"/>
</dbReference>
<dbReference type="AlphaFoldDB" id="J7RMJ3"/>
<dbReference type="HOGENOM" id="CLU_039198_0_0_1"/>
<reference evidence="2" key="2">
    <citation type="submission" date="2012-08" db="EMBL/GenBank/DDBJ databases">
        <title>Genome sequence of Kazachstania naganishii.</title>
        <authorList>
            <person name="Gordon J.L."/>
            <person name="Armisen D."/>
            <person name="Proux-Wera E."/>
            <person name="OhEigeartaigh S.S."/>
            <person name="Byrne K.P."/>
            <person name="Wolfe K.H."/>
        </authorList>
    </citation>
    <scope>NUCLEOTIDE SEQUENCE [LARGE SCALE GENOMIC DNA]</scope>
    <source>
        <strain evidence="2">ATCC MYA-139 / BCRC 22969 / CBS 8797 / CCRC 22969 / KCTC 17520 / NBRC 10181 / NCYC 3082</strain>
    </source>
</reference>
<name>J7RMJ3_HUIN7</name>
<protein>
    <submittedName>
        <fullName evidence="1">Uncharacterized protein</fullName>
    </submittedName>
</protein>
<dbReference type="KEGG" id="kng:KNAG_0F01150"/>
<evidence type="ECO:0000313" key="1">
    <source>
        <dbReference type="EMBL" id="CCK70783.1"/>
    </source>
</evidence>